<accession>X1JTR8</accession>
<dbReference type="AlphaFoldDB" id="X1JTR8"/>
<feature type="non-terminal residue" evidence="1">
    <location>
        <position position="121"/>
    </location>
</feature>
<evidence type="ECO:0000313" key="1">
    <source>
        <dbReference type="EMBL" id="GAH81669.1"/>
    </source>
</evidence>
<organism evidence="1">
    <name type="scientific">marine sediment metagenome</name>
    <dbReference type="NCBI Taxonomy" id="412755"/>
    <lineage>
        <taxon>unclassified sequences</taxon>
        <taxon>metagenomes</taxon>
        <taxon>ecological metagenomes</taxon>
    </lineage>
</organism>
<sequence>MTDNNIKKVLELIDKDSFEEAKNLLLKIRRNKQSSYVNYLLGYIHHTNISPLSLSKNQFKGSKEDAKRFLKDSIDSEDPVEDAFWRLSDIEDNQKQAIRILKKGLKYFPNSESIYEYLIKK</sequence>
<reference evidence="1" key="1">
    <citation type="journal article" date="2014" name="Front. Microbiol.">
        <title>High frequency of phylogenetically diverse reductive dehalogenase-homologous genes in deep subseafloor sedimentary metagenomes.</title>
        <authorList>
            <person name="Kawai M."/>
            <person name="Futagami T."/>
            <person name="Toyoda A."/>
            <person name="Takaki Y."/>
            <person name="Nishi S."/>
            <person name="Hori S."/>
            <person name="Arai W."/>
            <person name="Tsubouchi T."/>
            <person name="Morono Y."/>
            <person name="Uchiyama I."/>
            <person name="Ito T."/>
            <person name="Fujiyama A."/>
            <person name="Inagaki F."/>
            <person name="Takami H."/>
        </authorList>
    </citation>
    <scope>NUCLEOTIDE SEQUENCE</scope>
    <source>
        <strain evidence="1">Expedition CK06-06</strain>
    </source>
</reference>
<comment type="caution">
    <text evidence="1">The sequence shown here is derived from an EMBL/GenBank/DDBJ whole genome shotgun (WGS) entry which is preliminary data.</text>
</comment>
<dbReference type="InterPro" id="IPR011990">
    <property type="entry name" value="TPR-like_helical_dom_sf"/>
</dbReference>
<dbReference type="EMBL" id="BARU01036850">
    <property type="protein sequence ID" value="GAH81669.1"/>
    <property type="molecule type" value="Genomic_DNA"/>
</dbReference>
<proteinExistence type="predicted"/>
<gene>
    <name evidence="1" type="ORF">S03H2_57488</name>
</gene>
<dbReference type="Gene3D" id="1.25.40.10">
    <property type="entry name" value="Tetratricopeptide repeat domain"/>
    <property type="match status" value="1"/>
</dbReference>
<protein>
    <submittedName>
        <fullName evidence="1">Uncharacterized protein</fullName>
    </submittedName>
</protein>
<name>X1JTR8_9ZZZZ</name>